<dbReference type="AlphaFoldDB" id="A0A8B4QDE0"/>
<name>A0A8B4QDE0_9BACL</name>
<feature type="region of interest" description="Disordered" evidence="1">
    <location>
        <begin position="1"/>
        <end position="52"/>
    </location>
</feature>
<evidence type="ECO:0000313" key="5">
    <source>
        <dbReference type="Proteomes" id="UP000294641"/>
    </source>
</evidence>
<accession>A0A8B4QDE0</accession>
<evidence type="ECO:0000313" key="3">
    <source>
        <dbReference type="EMBL" id="TDR43425.1"/>
    </source>
</evidence>
<proteinExistence type="predicted"/>
<dbReference type="RefSeq" id="WP_166636048.1">
    <property type="nucleotide sequence ID" value="NZ_BJUE01000036.1"/>
</dbReference>
<comment type="caution">
    <text evidence="2">The sequence shown here is derived from an EMBL/GenBank/DDBJ whole genome shotgun (WGS) entry which is preliminary data.</text>
</comment>
<feature type="compositionally biased region" description="Basic and acidic residues" evidence="1">
    <location>
        <begin position="23"/>
        <end position="36"/>
    </location>
</feature>
<evidence type="ECO:0000256" key="1">
    <source>
        <dbReference type="SAM" id="MobiDB-lite"/>
    </source>
</evidence>
<evidence type="ECO:0008006" key="6">
    <source>
        <dbReference type="Google" id="ProtNLM"/>
    </source>
</evidence>
<dbReference type="EMBL" id="SNZG01000002">
    <property type="protein sequence ID" value="TDR43425.1"/>
    <property type="molecule type" value="Genomic_DNA"/>
</dbReference>
<gene>
    <name evidence="3" type="ORF">DFR61_102108</name>
    <name evidence="2" type="ORF">NCTC10597_02429</name>
</gene>
<organism evidence="2 4">
    <name type="scientific">Kurthia zopfii</name>
    <dbReference type="NCBI Taxonomy" id="1650"/>
    <lineage>
        <taxon>Bacteria</taxon>
        <taxon>Bacillati</taxon>
        <taxon>Bacillota</taxon>
        <taxon>Bacilli</taxon>
        <taxon>Bacillales</taxon>
        <taxon>Caryophanaceae</taxon>
        <taxon>Kurthia</taxon>
    </lineage>
</organism>
<protein>
    <recommendedName>
        <fullName evidence="6">Multidrug ABC transporter ATPase</fullName>
    </recommendedName>
</protein>
<keyword evidence="5" id="KW-1185">Reference proteome</keyword>
<reference evidence="2 4" key="1">
    <citation type="submission" date="2018-06" db="EMBL/GenBank/DDBJ databases">
        <authorList>
            <consortium name="Pathogen Informatics"/>
            <person name="Doyle S."/>
        </authorList>
    </citation>
    <scope>NUCLEOTIDE SEQUENCE [LARGE SCALE GENOMIC DNA]</scope>
    <source>
        <strain evidence="2 4">NCTC10597</strain>
    </source>
</reference>
<reference evidence="3 5" key="2">
    <citation type="submission" date="2019-03" db="EMBL/GenBank/DDBJ databases">
        <title>Genomic Encyclopedia of Type Strains, Phase IV (KMG-IV): sequencing the most valuable type-strain genomes for metagenomic binning, comparative biology and taxonomic classification.</title>
        <authorList>
            <person name="Goeker M."/>
        </authorList>
    </citation>
    <scope>NUCLEOTIDE SEQUENCE [LARGE SCALE GENOMIC DNA]</scope>
    <source>
        <strain evidence="3 5">DSM 20580</strain>
    </source>
</reference>
<dbReference type="Proteomes" id="UP000254330">
    <property type="component" value="Unassembled WGS sequence"/>
</dbReference>
<evidence type="ECO:0000313" key="2">
    <source>
        <dbReference type="EMBL" id="STX10679.1"/>
    </source>
</evidence>
<dbReference type="Proteomes" id="UP000294641">
    <property type="component" value="Unassembled WGS sequence"/>
</dbReference>
<dbReference type="EMBL" id="UGNP01000001">
    <property type="protein sequence ID" value="STX10679.1"/>
    <property type="molecule type" value="Genomic_DNA"/>
</dbReference>
<sequence length="52" mass="6165">MKKDDVKSGNMTNDFEDVVELGKQMEKMRDEQELNRDGLTQDPVQYEQDQEE</sequence>
<evidence type="ECO:0000313" key="4">
    <source>
        <dbReference type="Proteomes" id="UP000254330"/>
    </source>
</evidence>